<dbReference type="OrthoDB" id="137379at2157"/>
<dbReference type="NCBIfam" id="TIGR04088">
    <property type="entry name" value="cognate_SipW"/>
    <property type="match status" value="1"/>
</dbReference>
<feature type="region of interest" description="Disordered" evidence="1">
    <location>
        <begin position="438"/>
        <end position="462"/>
    </location>
</feature>
<evidence type="ECO:0000313" key="3">
    <source>
        <dbReference type="Proteomes" id="UP000199079"/>
    </source>
</evidence>
<accession>A0A1H3M070</accession>
<protein>
    <submittedName>
        <fullName evidence="2">SipW-cognate class signal peptide</fullName>
    </submittedName>
</protein>
<feature type="region of interest" description="Disordered" evidence="1">
    <location>
        <begin position="146"/>
        <end position="173"/>
    </location>
</feature>
<sequence length="534" mass="56250">MSNDDPSGLSRRTVLAGLGAIGVGSAGAGFGTTAYLNDEETFAGNAITAGTLDLKIDWSEHYFDGSAGRELGSYLAADETLGDRRGFPSSDPVFAVPQADVGAFMDATALEAYPDDTNDGLQSPPEGWDDPASDAYVCTLGADVASDMDPREEGAGTGLRTKNDDTWNDEENAPEPLVSLSDVKPCDFGEVTISYHLCDNPGYIWLTGDLTENAQNGYNEPERERLAELYDVPPEEGQLADRLFVRLWYDDGDNLVEDGETEIVTGPLSAVLELLSEGRGIPLSPTGESGIVPIDGPGDGTGSENGAGDGITLTEDDCHVEQGNPSCSDHGLLRAIKVESEDLPAGSGESLTYQTAVGTVTITVTEWDDEDDEVLEFDVEFDGFQAHTVIVKGGPNANVCSRSEDGEVLSASAGEGLGAPFRTGDRRYAVSHVSICYDVEGPGPDPDPDPDPDDPDPRCFEPSTTHYVGLEWWLPCTVGNEVQTDSVGFDLGFYAEQCRHNDSPGIGNATGTGDGNATGTEDGNATGTEDGSGL</sequence>
<reference evidence="3" key="1">
    <citation type="submission" date="2016-10" db="EMBL/GenBank/DDBJ databases">
        <authorList>
            <person name="Varghese N."/>
            <person name="Submissions S."/>
        </authorList>
    </citation>
    <scope>NUCLEOTIDE SEQUENCE [LARGE SCALE GENOMIC DNA]</scope>
    <source>
        <strain evidence="3">DC30,IBRC 10041,KCTC 4046</strain>
    </source>
</reference>
<keyword evidence="3" id="KW-1185">Reference proteome</keyword>
<dbReference type="AlphaFoldDB" id="A0A1H3M070"/>
<dbReference type="RefSeq" id="WP_143114444.1">
    <property type="nucleotide sequence ID" value="NZ_FNPC01000008.1"/>
</dbReference>
<evidence type="ECO:0000256" key="1">
    <source>
        <dbReference type="SAM" id="MobiDB-lite"/>
    </source>
</evidence>
<dbReference type="EMBL" id="FNPC01000008">
    <property type="protein sequence ID" value="SDY70167.1"/>
    <property type="molecule type" value="Genomic_DNA"/>
</dbReference>
<feature type="compositionally biased region" description="Polar residues" evidence="1">
    <location>
        <begin position="525"/>
        <end position="534"/>
    </location>
</feature>
<dbReference type="InterPro" id="IPR023833">
    <property type="entry name" value="Signal_pept_SipW-depend-type"/>
</dbReference>
<organism evidence="2 3">
    <name type="scientific">Halopenitus persicus</name>
    <dbReference type="NCBI Taxonomy" id="1048396"/>
    <lineage>
        <taxon>Archaea</taxon>
        <taxon>Methanobacteriati</taxon>
        <taxon>Methanobacteriota</taxon>
        <taxon>Stenosarchaea group</taxon>
        <taxon>Halobacteria</taxon>
        <taxon>Halobacteriales</taxon>
        <taxon>Haloferacaceae</taxon>
        <taxon>Halopenitus</taxon>
    </lineage>
</organism>
<proteinExistence type="predicted"/>
<feature type="region of interest" description="Disordered" evidence="1">
    <location>
        <begin position="503"/>
        <end position="534"/>
    </location>
</feature>
<dbReference type="PROSITE" id="PS51318">
    <property type="entry name" value="TAT"/>
    <property type="match status" value="1"/>
</dbReference>
<name>A0A1H3M070_9EURY</name>
<evidence type="ECO:0000313" key="2">
    <source>
        <dbReference type="EMBL" id="SDY70167.1"/>
    </source>
</evidence>
<dbReference type="InterPro" id="IPR006311">
    <property type="entry name" value="TAT_signal"/>
</dbReference>
<gene>
    <name evidence="2" type="ORF">SAMN05216564_10887</name>
</gene>
<dbReference type="Proteomes" id="UP000199079">
    <property type="component" value="Unassembled WGS sequence"/>
</dbReference>